<dbReference type="Proteomes" id="UP001321475">
    <property type="component" value="Chromosome"/>
</dbReference>
<evidence type="ECO:0000259" key="1">
    <source>
        <dbReference type="PROSITE" id="PS50801"/>
    </source>
</evidence>
<dbReference type="SUPFAM" id="SSF52091">
    <property type="entry name" value="SpoIIaa-like"/>
    <property type="match status" value="1"/>
</dbReference>
<dbReference type="Pfam" id="PF13466">
    <property type="entry name" value="STAS_2"/>
    <property type="match status" value="1"/>
</dbReference>
<evidence type="ECO:0000313" key="2">
    <source>
        <dbReference type="EMBL" id="BDZ42218.1"/>
    </source>
</evidence>
<accession>A0ABM8G2J8</accession>
<protein>
    <recommendedName>
        <fullName evidence="1">STAS domain-containing protein</fullName>
    </recommendedName>
</protein>
<dbReference type="InterPro" id="IPR002645">
    <property type="entry name" value="STAS_dom"/>
</dbReference>
<dbReference type="InterPro" id="IPR058548">
    <property type="entry name" value="MlaB-like_STAS"/>
</dbReference>
<keyword evidence="3" id="KW-1185">Reference proteome</keyword>
<dbReference type="CDD" id="cd07043">
    <property type="entry name" value="STAS_anti-anti-sigma_factors"/>
    <property type="match status" value="1"/>
</dbReference>
<gene>
    <name evidence="2" type="ORF">GCM10025865_15170</name>
</gene>
<sequence length="114" mass="11793">MTDNPVAGGIEAVATSDGALVTMWGDVDASLRTSASEAMTFLALHEGPVAFDVARVDFIDSTGLAFILQAHLLCLESGHEVVLHDPPPRVVHGLEMIGMGGRIPVSRTAGSGAL</sequence>
<dbReference type="InterPro" id="IPR036513">
    <property type="entry name" value="STAS_dom_sf"/>
</dbReference>
<dbReference type="RefSeq" id="WP_286219221.1">
    <property type="nucleotide sequence ID" value="NZ_AP027729.1"/>
</dbReference>
<dbReference type="Gene3D" id="3.30.750.24">
    <property type="entry name" value="STAS domain"/>
    <property type="match status" value="1"/>
</dbReference>
<feature type="domain" description="STAS" evidence="1">
    <location>
        <begin position="49"/>
        <end position="114"/>
    </location>
</feature>
<name>A0ABM8G2J8_9CELL</name>
<proteinExistence type="predicted"/>
<reference evidence="3" key="1">
    <citation type="journal article" date="2019" name="Int. J. Syst. Evol. Microbiol.">
        <title>The Global Catalogue of Microorganisms (GCM) 10K type strain sequencing project: providing services to taxonomists for standard genome sequencing and annotation.</title>
        <authorList>
            <consortium name="The Broad Institute Genomics Platform"/>
            <consortium name="The Broad Institute Genome Sequencing Center for Infectious Disease"/>
            <person name="Wu L."/>
            <person name="Ma J."/>
        </authorList>
    </citation>
    <scope>NUCLEOTIDE SEQUENCE [LARGE SCALE GENOMIC DNA]</scope>
    <source>
        <strain evidence="3">NBRC 108565</strain>
    </source>
</reference>
<organism evidence="2 3">
    <name type="scientific">Paraoerskovia sediminicola</name>
    <dbReference type="NCBI Taxonomy" id="1138587"/>
    <lineage>
        <taxon>Bacteria</taxon>
        <taxon>Bacillati</taxon>
        <taxon>Actinomycetota</taxon>
        <taxon>Actinomycetes</taxon>
        <taxon>Micrococcales</taxon>
        <taxon>Cellulomonadaceae</taxon>
        <taxon>Paraoerskovia</taxon>
    </lineage>
</organism>
<evidence type="ECO:0000313" key="3">
    <source>
        <dbReference type="Proteomes" id="UP001321475"/>
    </source>
</evidence>
<dbReference type="PROSITE" id="PS50801">
    <property type="entry name" value="STAS"/>
    <property type="match status" value="1"/>
</dbReference>
<dbReference type="EMBL" id="AP027729">
    <property type="protein sequence ID" value="BDZ42218.1"/>
    <property type="molecule type" value="Genomic_DNA"/>
</dbReference>